<dbReference type="Gene3D" id="3.40.50.300">
    <property type="entry name" value="P-loop containing nucleotide triphosphate hydrolases"/>
    <property type="match status" value="1"/>
</dbReference>
<dbReference type="GO" id="GO:0005524">
    <property type="term" value="F:ATP binding"/>
    <property type="evidence" value="ECO:0007669"/>
    <property type="project" value="InterPro"/>
</dbReference>
<dbReference type="PANTHER" id="PTHR30050:SF4">
    <property type="entry name" value="ATP-BINDING PROTEIN RV3427C IN INSERTION SEQUENCE-RELATED"/>
    <property type="match status" value="1"/>
</dbReference>
<evidence type="ECO:0000259" key="2">
    <source>
        <dbReference type="SMART" id="SM00382"/>
    </source>
</evidence>
<reference evidence="3 4" key="1">
    <citation type="submission" date="2016-10" db="EMBL/GenBank/DDBJ databases">
        <authorList>
            <person name="de Groot N.N."/>
        </authorList>
    </citation>
    <scope>NUCLEOTIDE SEQUENCE [LARGE SCALE GENOMIC DNA]</scope>
    <source>
        <strain evidence="3 4">DSM 3217</strain>
    </source>
</reference>
<evidence type="ECO:0000256" key="1">
    <source>
        <dbReference type="SAM" id="Coils"/>
    </source>
</evidence>
<dbReference type="InterPro" id="IPR003593">
    <property type="entry name" value="AAA+_ATPase"/>
</dbReference>
<dbReference type="AlphaFoldDB" id="A0A1G6BVW8"/>
<dbReference type="InterPro" id="IPR002611">
    <property type="entry name" value="IstB_ATP-bd"/>
</dbReference>
<dbReference type="PANTHER" id="PTHR30050">
    <property type="entry name" value="CHROMOSOMAL REPLICATION INITIATOR PROTEIN DNAA"/>
    <property type="match status" value="1"/>
</dbReference>
<dbReference type="GO" id="GO:0006260">
    <property type="term" value="P:DNA replication"/>
    <property type="evidence" value="ECO:0007669"/>
    <property type="project" value="TreeGrafter"/>
</dbReference>
<gene>
    <name evidence="3" type="ORF">SAMN02910417_01828</name>
</gene>
<evidence type="ECO:0000313" key="4">
    <source>
        <dbReference type="Proteomes" id="UP000199228"/>
    </source>
</evidence>
<dbReference type="OrthoDB" id="9776217at2"/>
<dbReference type="InterPro" id="IPR027417">
    <property type="entry name" value="P-loop_NTPase"/>
</dbReference>
<keyword evidence="1" id="KW-0175">Coiled coil</keyword>
<feature type="domain" description="AAA+ ATPase" evidence="2">
    <location>
        <begin position="182"/>
        <end position="319"/>
    </location>
</feature>
<feature type="coiled-coil region" evidence="1">
    <location>
        <begin position="59"/>
        <end position="86"/>
    </location>
</feature>
<protein>
    <submittedName>
        <fullName evidence="3">DNA replication protein DnaC</fullName>
    </submittedName>
</protein>
<dbReference type="SMART" id="SM00382">
    <property type="entry name" value="AAA"/>
    <property type="match status" value="1"/>
</dbReference>
<dbReference type="NCBIfam" id="NF005304">
    <property type="entry name" value="PRK06835.1"/>
    <property type="match status" value="1"/>
</dbReference>
<dbReference type="SUPFAM" id="SSF52540">
    <property type="entry name" value="P-loop containing nucleoside triphosphate hydrolases"/>
    <property type="match status" value="1"/>
</dbReference>
<dbReference type="CDD" id="cd00009">
    <property type="entry name" value="AAA"/>
    <property type="match status" value="1"/>
</dbReference>
<accession>A0A1G6BVW8</accession>
<name>A0A1G6BVW8_EUBOX</name>
<evidence type="ECO:0000313" key="3">
    <source>
        <dbReference type="EMBL" id="SDB24752.1"/>
    </source>
</evidence>
<dbReference type="EMBL" id="FMXR01000013">
    <property type="protein sequence ID" value="SDB24752.1"/>
    <property type="molecule type" value="Genomic_DNA"/>
</dbReference>
<sequence length="330" mass="37731">MPLTNSQFSSIMREYEERQQHNHREELEKKEALYAREPRFLEIDNQIASLSIARIKAGISKESAKAADLEHQLENLKKEKENLFHFHGLTPQDLEPSYTCPDCKDTGYIGNQKCHCLKQACIDLVYSQSNIKQILSKESFSNFSLDYYPADIVDPATKLTPYQLAQNAYEAALEFVRNFDTRFENLIFTGDTGVGKTFLSNCIARELLNTGHSVIYFSADQLFNRLIQSRFERATDGLLDSEQILDCDLLIIDDLGTEFGTGRNSGAASQLFTCINERIIRRKSTIISTNLSLQQIADTYTERIFSRLSSNYELLKLIGNDIRIQKKIHV</sequence>
<dbReference type="STRING" id="1732.SAMN02910417_01828"/>
<keyword evidence="4" id="KW-1185">Reference proteome</keyword>
<dbReference type="Pfam" id="PF01695">
    <property type="entry name" value="IstB_IS21"/>
    <property type="match status" value="1"/>
</dbReference>
<proteinExistence type="predicted"/>
<dbReference type="Proteomes" id="UP000199228">
    <property type="component" value="Unassembled WGS sequence"/>
</dbReference>
<dbReference type="RefSeq" id="WP_090174059.1">
    <property type="nucleotide sequence ID" value="NZ_FMXR01000013.1"/>
</dbReference>
<organism evidence="3 4">
    <name type="scientific">Eubacterium oxidoreducens</name>
    <dbReference type="NCBI Taxonomy" id="1732"/>
    <lineage>
        <taxon>Bacteria</taxon>
        <taxon>Bacillati</taxon>
        <taxon>Bacillota</taxon>
        <taxon>Clostridia</taxon>
        <taxon>Eubacteriales</taxon>
        <taxon>Eubacteriaceae</taxon>
        <taxon>Eubacterium</taxon>
    </lineage>
</organism>